<dbReference type="CDD" id="cd10322">
    <property type="entry name" value="SLC5sbd"/>
    <property type="match status" value="1"/>
</dbReference>
<feature type="transmembrane region" description="Helical" evidence="14">
    <location>
        <begin position="457"/>
        <end position="478"/>
    </location>
</feature>
<dbReference type="PANTHER" id="PTHR48086">
    <property type="entry name" value="SODIUM/PROLINE SYMPORTER-RELATED"/>
    <property type="match status" value="1"/>
</dbReference>
<keyword evidence="10 14" id="KW-0472">Membrane</keyword>
<dbReference type="Gene3D" id="1.20.1730.10">
    <property type="entry name" value="Sodium/glucose cotransporter"/>
    <property type="match status" value="1"/>
</dbReference>
<comment type="subcellular location">
    <subcellularLocation>
        <location evidence="1">Cell membrane</location>
        <topology evidence="1">Multi-pass membrane protein</topology>
    </subcellularLocation>
</comment>
<dbReference type="Proteomes" id="UP001335737">
    <property type="component" value="Unassembled WGS sequence"/>
</dbReference>
<feature type="transmembrane region" description="Helical" evidence="14">
    <location>
        <begin position="234"/>
        <end position="253"/>
    </location>
</feature>
<feature type="transmembrane region" description="Helical" evidence="14">
    <location>
        <begin position="74"/>
        <end position="99"/>
    </location>
</feature>
<keyword evidence="6" id="KW-0769">Symport</keyword>
<feature type="transmembrane region" description="Helical" evidence="14">
    <location>
        <begin position="399"/>
        <end position="421"/>
    </location>
</feature>
<reference evidence="15 16" key="1">
    <citation type="journal article" date="2024" name="Int. J. Syst. Evol. Microbiol.">
        <title>Virgibacillus tibetensis sp. nov., isolated from salt lake on the Tibetan Plateau of China.</title>
        <authorList>
            <person name="Phurbu D."/>
            <person name="Liu Z.-X."/>
            <person name="Wang R."/>
            <person name="Zheng Y.-Y."/>
            <person name="Liu H.-C."/>
            <person name="Zhou Y.-G."/>
            <person name="Yu Y.-J."/>
            <person name="Li A.-H."/>
        </authorList>
    </citation>
    <scope>NUCLEOTIDE SEQUENCE [LARGE SCALE GENOMIC DNA]</scope>
    <source>
        <strain evidence="15 16">C22-A2</strain>
    </source>
</reference>
<evidence type="ECO:0000256" key="12">
    <source>
        <dbReference type="ARBA" id="ARBA00033708"/>
    </source>
</evidence>
<comment type="catalytic activity">
    <reaction evidence="12">
        <text>L-proline(in) + Na(+)(in) = L-proline(out) + Na(+)(out)</text>
        <dbReference type="Rhea" id="RHEA:28967"/>
        <dbReference type="ChEBI" id="CHEBI:29101"/>
        <dbReference type="ChEBI" id="CHEBI:60039"/>
    </reaction>
</comment>
<evidence type="ECO:0000256" key="13">
    <source>
        <dbReference type="RuleBase" id="RU362091"/>
    </source>
</evidence>
<comment type="caution">
    <text evidence="15">The sequence shown here is derived from an EMBL/GenBank/DDBJ whole genome shotgun (WGS) entry which is preliminary data.</text>
</comment>
<protein>
    <recommendedName>
        <fullName evidence="17">Sodium:solute symporter</fullName>
    </recommendedName>
</protein>
<sequence>MSFNMVFLAYIIVFSIILILGAFITKKWVSSSNDYLLAGREVGLVVNIFGVAAIGFAGTIITLGPGLAVLNGFWGSYGFGFAFLFCGLALYGIFFAPYIRRSGAHTLPEWLEMRFDSRTRVLITFTSIFGLLGIMANNVVSMAIVTTGFTGWSLMWTLAGIFFIFLLFTYIGGFWAVNLTDFIQMCIGLIAMPVLIISIITKHGGIGDITRNWPGANSFLTHGVNDGQLPILSFQYPSMLTFIILFGCFLVWGNNYYWLRVSSSRSEKVAKKSFVYAAILLAVGPYLILSLVGVYAGTYFYETFAPVGDGDPMAAYGVVLAGLPIGVASLALVGSLAASISTSTTALMGASSTAVRDIYQKFVKPKATSQQLVTPAKVITLILGLMVWLLTFYPGGPLYLFAFSAAWLGPPSLLVFLGMWWKGTTVKGAFVGAVVGITVTSIVTILDLMQIFTVSAYTHVGVIGLVFTLITTVAVSLLSKPNYYGAEDWKLNDGPIKGKSYSVSNEEKIVLELIYRNYSTMSEISDMLGVDSSVSNKLVEKLDQQRLLTREKLAGPGFYTFTLTDEGEEIAKKNVVFEVDELTSEELKFILKIGKGKDVFNNYIVENALDSLRVSAIFTKLQEQEYLVEKGLWRRQIFLSDKAKNIINEMNSKSNIG</sequence>
<evidence type="ECO:0000256" key="4">
    <source>
        <dbReference type="ARBA" id="ARBA00022475"/>
    </source>
</evidence>
<keyword evidence="4" id="KW-1003">Cell membrane</keyword>
<keyword evidence="11" id="KW-0739">Sodium transport</keyword>
<gene>
    <name evidence="15" type="ORF">QGM71_07650</name>
</gene>
<keyword evidence="3" id="KW-0813">Transport</keyword>
<dbReference type="InterPro" id="IPR001734">
    <property type="entry name" value="Na/solute_symporter"/>
</dbReference>
<feature type="transmembrane region" description="Helical" evidence="14">
    <location>
        <begin position="151"/>
        <end position="175"/>
    </location>
</feature>
<evidence type="ECO:0000256" key="3">
    <source>
        <dbReference type="ARBA" id="ARBA00022448"/>
    </source>
</evidence>
<name>A0ABU6KEU0_9BACI</name>
<dbReference type="PANTHER" id="PTHR48086:SF3">
    <property type="entry name" value="SODIUM_PROLINE SYMPORTER"/>
    <property type="match status" value="1"/>
</dbReference>
<dbReference type="InterPro" id="IPR050277">
    <property type="entry name" value="Sodium:Solute_Symporter"/>
</dbReference>
<feature type="transmembrane region" description="Helical" evidence="14">
    <location>
        <begin position="274"/>
        <end position="301"/>
    </location>
</feature>
<feature type="transmembrane region" description="Helical" evidence="14">
    <location>
        <begin position="313"/>
        <end position="338"/>
    </location>
</feature>
<keyword evidence="5 14" id="KW-0812">Transmembrane</keyword>
<dbReference type="Pfam" id="PF00474">
    <property type="entry name" value="SSF"/>
    <property type="match status" value="1"/>
</dbReference>
<feature type="transmembrane region" description="Helical" evidence="14">
    <location>
        <begin position="372"/>
        <end position="393"/>
    </location>
</feature>
<evidence type="ECO:0000256" key="10">
    <source>
        <dbReference type="ARBA" id="ARBA00023136"/>
    </source>
</evidence>
<keyword evidence="7 14" id="KW-1133">Transmembrane helix</keyword>
<feature type="transmembrane region" description="Helical" evidence="14">
    <location>
        <begin position="428"/>
        <end position="451"/>
    </location>
</feature>
<dbReference type="SUPFAM" id="SSF46785">
    <property type="entry name" value="Winged helix' DNA-binding domain"/>
    <property type="match status" value="1"/>
</dbReference>
<dbReference type="InterPro" id="IPR036390">
    <property type="entry name" value="WH_DNA-bd_sf"/>
</dbReference>
<feature type="transmembrane region" description="Helical" evidence="14">
    <location>
        <begin position="120"/>
        <end position="145"/>
    </location>
</feature>
<keyword evidence="9" id="KW-0406">Ion transport</keyword>
<dbReference type="RefSeq" id="WP_327606920.1">
    <property type="nucleotide sequence ID" value="NZ_JARZFX010000002.1"/>
</dbReference>
<evidence type="ECO:0000256" key="7">
    <source>
        <dbReference type="ARBA" id="ARBA00022989"/>
    </source>
</evidence>
<dbReference type="InterPro" id="IPR038377">
    <property type="entry name" value="Na/Glc_symporter_sf"/>
</dbReference>
<evidence type="ECO:0000313" key="16">
    <source>
        <dbReference type="Proteomes" id="UP001335737"/>
    </source>
</evidence>
<evidence type="ECO:0000256" key="8">
    <source>
        <dbReference type="ARBA" id="ARBA00023053"/>
    </source>
</evidence>
<keyword evidence="8" id="KW-0915">Sodium</keyword>
<evidence type="ECO:0000256" key="1">
    <source>
        <dbReference type="ARBA" id="ARBA00004651"/>
    </source>
</evidence>
<organism evidence="15 16">
    <name type="scientific">Virgibacillus tibetensis</name>
    <dbReference type="NCBI Taxonomy" id="3042313"/>
    <lineage>
        <taxon>Bacteria</taxon>
        <taxon>Bacillati</taxon>
        <taxon>Bacillota</taxon>
        <taxon>Bacilli</taxon>
        <taxon>Bacillales</taxon>
        <taxon>Bacillaceae</taxon>
        <taxon>Virgibacillus</taxon>
    </lineage>
</organism>
<comment type="similarity">
    <text evidence="2 13">Belongs to the sodium:solute symporter (SSF) (TC 2.A.21) family.</text>
</comment>
<evidence type="ECO:0000256" key="9">
    <source>
        <dbReference type="ARBA" id="ARBA00023065"/>
    </source>
</evidence>
<dbReference type="EMBL" id="JARZFX010000002">
    <property type="protein sequence ID" value="MEC5423369.1"/>
    <property type="molecule type" value="Genomic_DNA"/>
</dbReference>
<evidence type="ECO:0000256" key="6">
    <source>
        <dbReference type="ARBA" id="ARBA00022847"/>
    </source>
</evidence>
<evidence type="ECO:0008006" key="17">
    <source>
        <dbReference type="Google" id="ProtNLM"/>
    </source>
</evidence>
<evidence type="ECO:0000256" key="14">
    <source>
        <dbReference type="SAM" id="Phobius"/>
    </source>
</evidence>
<evidence type="ECO:0000256" key="11">
    <source>
        <dbReference type="ARBA" id="ARBA00023201"/>
    </source>
</evidence>
<keyword evidence="16" id="KW-1185">Reference proteome</keyword>
<evidence type="ECO:0000256" key="2">
    <source>
        <dbReference type="ARBA" id="ARBA00006434"/>
    </source>
</evidence>
<evidence type="ECO:0000313" key="15">
    <source>
        <dbReference type="EMBL" id="MEC5423369.1"/>
    </source>
</evidence>
<feature type="transmembrane region" description="Helical" evidence="14">
    <location>
        <begin position="6"/>
        <end position="24"/>
    </location>
</feature>
<dbReference type="PROSITE" id="PS50283">
    <property type="entry name" value="NA_SOLUT_SYMP_3"/>
    <property type="match status" value="1"/>
</dbReference>
<feature type="transmembrane region" description="Helical" evidence="14">
    <location>
        <begin position="44"/>
        <end position="68"/>
    </location>
</feature>
<accession>A0ABU6KEU0</accession>
<feature type="transmembrane region" description="Helical" evidence="14">
    <location>
        <begin position="182"/>
        <end position="201"/>
    </location>
</feature>
<proteinExistence type="inferred from homology"/>
<evidence type="ECO:0000256" key="5">
    <source>
        <dbReference type="ARBA" id="ARBA00022692"/>
    </source>
</evidence>